<name>A0ABV4XR58_9CYAN</name>
<reference evidence="1 2" key="1">
    <citation type="submission" date="2024-09" db="EMBL/GenBank/DDBJ databases">
        <title>Floridaenema gen nov. (Aerosakkonemataceae, Aerosakkonematales ord. nov., Cyanobacteria) from benthic tropical and subtropical fresh waters, with the description of four new species.</title>
        <authorList>
            <person name="Moretto J.A."/>
            <person name="Berthold D.E."/>
            <person name="Lefler F.W."/>
            <person name="Huang I.-S."/>
            <person name="Laughinghouse H. IV."/>
        </authorList>
    </citation>
    <scope>NUCLEOTIDE SEQUENCE [LARGE SCALE GENOMIC DNA]</scope>
    <source>
        <strain evidence="1 2">BLCC-F50</strain>
    </source>
</reference>
<comment type="caution">
    <text evidence="1">The sequence shown here is derived from an EMBL/GenBank/DDBJ whole genome shotgun (WGS) entry which is preliminary data.</text>
</comment>
<proteinExistence type="predicted"/>
<protein>
    <submittedName>
        <fullName evidence="1">Uncharacterized protein</fullName>
    </submittedName>
</protein>
<dbReference type="EMBL" id="JBHFNR010000075">
    <property type="protein sequence ID" value="MFB2893449.1"/>
    <property type="molecule type" value="Genomic_DNA"/>
</dbReference>
<accession>A0ABV4XR58</accession>
<sequence length="125" mass="14625">MKLNFNASEFEANHSDLCIGFSEENDGEHYFIMQRDDSYIEEDLPNVESIYSELDDQCWGGNGGIDWVTLSRNKFIIHYNSSSTTRIGYDEIEINFSLKNSDFQELRNVLQKIMRGYEDKLNFVD</sequence>
<keyword evidence="2" id="KW-1185">Reference proteome</keyword>
<gene>
    <name evidence="1" type="ORF">ACE1CI_11100</name>
</gene>
<dbReference type="Proteomes" id="UP001576784">
    <property type="component" value="Unassembled WGS sequence"/>
</dbReference>
<dbReference type="RefSeq" id="WP_413263107.1">
    <property type="nucleotide sequence ID" value="NZ_JBHFNR010000075.1"/>
</dbReference>
<evidence type="ECO:0000313" key="2">
    <source>
        <dbReference type="Proteomes" id="UP001576784"/>
    </source>
</evidence>
<organism evidence="1 2">
    <name type="scientific">Floridaenema flaviceps BLCC-F50</name>
    <dbReference type="NCBI Taxonomy" id="3153642"/>
    <lineage>
        <taxon>Bacteria</taxon>
        <taxon>Bacillati</taxon>
        <taxon>Cyanobacteriota</taxon>
        <taxon>Cyanophyceae</taxon>
        <taxon>Oscillatoriophycideae</taxon>
        <taxon>Aerosakkonematales</taxon>
        <taxon>Aerosakkonemataceae</taxon>
        <taxon>Floridanema</taxon>
        <taxon>Floridanema flaviceps</taxon>
    </lineage>
</organism>
<evidence type="ECO:0000313" key="1">
    <source>
        <dbReference type="EMBL" id="MFB2893449.1"/>
    </source>
</evidence>